<name>A0A2X0IKZ6_9ACTN</name>
<protein>
    <submittedName>
        <fullName evidence="1">Uncharacterized protein</fullName>
    </submittedName>
</protein>
<dbReference type="EMBL" id="QKYN01000073">
    <property type="protein sequence ID" value="RAG84021.1"/>
    <property type="molecule type" value="Genomic_DNA"/>
</dbReference>
<dbReference type="Proteomes" id="UP000248889">
    <property type="component" value="Unassembled WGS sequence"/>
</dbReference>
<evidence type="ECO:0000313" key="1">
    <source>
        <dbReference type="EMBL" id="RAG84021.1"/>
    </source>
</evidence>
<accession>A0A2X0IKZ6</accession>
<evidence type="ECO:0000313" key="2">
    <source>
        <dbReference type="Proteomes" id="UP000248889"/>
    </source>
</evidence>
<organism evidence="1 2">
    <name type="scientific">Streptacidiphilus pinicola</name>
    <dbReference type="NCBI Taxonomy" id="2219663"/>
    <lineage>
        <taxon>Bacteria</taxon>
        <taxon>Bacillati</taxon>
        <taxon>Actinomycetota</taxon>
        <taxon>Actinomycetes</taxon>
        <taxon>Kitasatosporales</taxon>
        <taxon>Streptomycetaceae</taxon>
        <taxon>Streptacidiphilus</taxon>
    </lineage>
</organism>
<sequence>MLNPIGLRITLAPARRRPPGTWPWRVPREVQGEPGRVRILGTTAHPTARIFPKLGIKTRAQLRDALSQDRP</sequence>
<gene>
    <name evidence="1" type="ORF">DN069_19145</name>
</gene>
<comment type="caution">
    <text evidence="1">The sequence shown here is derived from an EMBL/GenBank/DDBJ whole genome shotgun (WGS) entry which is preliminary data.</text>
</comment>
<proteinExistence type="predicted"/>
<reference evidence="1 2" key="1">
    <citation type="submission" date="2018-06" db="EMBL/GenBank/DDBJ databases">
        <title>Streptacidiphilus pinicola sp. nov., isolated from pine grove soil.</title>
        <authorList>
            <person name="Roh S.G."/>
            <person name="Park S."/>
            <person name="Kim M.-K."/>
            <person name="Yun B.-R."/>
            <person name="Park J."/>
            <person name="Kim M.J."/>
            <person name="Kim Y.S."/>
            <person name="Kim S.B."/>
        </authorList>
    </citation>
    <scope>NUCLEOTIDE SEQUENCE [LARGE SCALE GENOMIC DNA]</scope>
    <source>
        <strain evidence="1 2">MMS16-CNU450</strain>
    </source>
</reference>
<keyword evidence="2" id="KW-1185">Reference proteome</keyword>
<dbReference type="AlphaFoldDB" id="A0A2X0IKZ6"/>